<evidence type="ECO:0000313" key="5">
    <source>
        <dbReference type="EMBL" id="KAK9811939.1"/>
    </source>
</evidence>
<evidence type="ECO:0000313" key="6">
    <source>
        <dbReference type="Proteomes" id="UP001465755"/>
    </source>
</evidence>
<dbReference type="SMART" id="SM00256">
    <property type="entry name" value="FBOX"/>
    <property type="match status" value="1"/>
</dbReference>
<reference evidence="5 6" key="1">
    <citation type="journal article" date="2024" name="Nat. Commun.">
        <title>Phylogenomics reveals the evolutionary origins of lichenization in chlorophyte algae.</title>
        <authorList>
            <person name="Puginier C."/>
            <person name="Libourel C."/>
            <person name="Otte J."/>
            <person name="Skaloud P."/>
            <person name="Haon M."/>
            <person name="Grisel S."/>
            <person name="Petersen M."/>
            <person name="Berrin J.G."/>
            <person name="Delaux P.M."/>
            <person name="Dal Grande F."/>
            <person name="Keller J."/>
        </authorList>
    </citation>
    <scope>NUCLEOTIDE SEQUENCE [LARGE SCALE GENOMIC DNA]</scope>
    <source>
        <strain evidence="5 6">SAG 2036</strain>
    </source>
</reference>
<keyword evidence="2" id="KW-0539">Nucleus</keyword>
<dbReference type="PROSITE" id="PS50181">
    <property type="entry name" value="FBOX"/>
    <property type="match status" value="1"/>
</dbReference>
<feature type="domain" description="F-box" evidence="4">
    <location>
        <begin position="1"/>
        <end position="46"/>
    </location>
</feature>
<dbReference type="SUPFAM" id="SSF48150">
    <property type="entry name" value="DNA-glycosylase"/>
    <property type="match status" value="1"/>
</dbReference>
<gene>
    <name evidence="5" type="ORF">WJX73_001110</name>
</gene>
<dbReference type="PANTHER" id="PTHR15074:SF0">
    <property type="entry name" value="METHYL-CPG-BINDING DOMAIN PROTEIN 4-LIKE PROTEIN"/>
    <property type="match status" value="1"/>
</dbReference>
<dbReference type="SUPFAM" id="SSF81383">
    <property type="entry name" value="F-box domain"/>
    <property type="match status" value="1"/>
</dbReference>
<dbReference type="Proteomes" id="UP001465755">
    <property type="component" value="Unassembled WGS sequence"/>
</dbReference>
<dbReference type="AlphaFoldDB" id="A0AAW1PUX2"/>
<feature type="region of interest" description="Disordered" evidence="3">
    <location>
        <begin position="218"/>
        <end position="252"/>
    </location>
</feature>
<evidence type="ECO:0000259" key="4">
    <source>
        <dbReference type="PROSITE" id="PS50181"/>
    </source>
</evidence>
<dbReference type="GO" id="GO:0003677">
    <property type="term" value="F:DNA binding"/>
    <property type="evidence" value="ECO:0007669"/>
    <property type="project" value="InterPro"/>
</dbReference>
<dbReference type="GO" id="GO:0003824">
    <property type="term" value="F:catalytic activity"/>
    <property type="evidence" value="ECO:0007669"/>
    <property type="project" value="InterPro"/>
</dbReference>
<accession>A0AAW1PUX2</accession>
<keyword evidence="6" id="KW-1185">Reference proteome</keyword>
<protein>
    <recommendedName>
        <fullName evidence="4">F-box domain-containing protein</fullName>
    </recommendedName>
</protein>
<dbReference type="Pfam" id="PF12937">
    <property type="entry name" value="F-box-like"/>
    <property type="match status" value="1"/>
</dbReference>
<name>A0AAW1PUX2_9CHLO</name>
<dbReference type="InterPro" id="IPR045138">
    <property type="entry name" value="MeCP2/MBD4"/>
</dbReference>
<comment type="subcellular location">
    <subcellularLocation>
        <location evidence="1">Nucleus</location>
    </subcellularLocation>
</comment>
<dbReference type="GO" id="GO:0005634">
    <property type="term" value="C:nucleus"/>
    <property type="evidence" value="ECO:0007669"/>
    <property type="project" value="UniProtKB-SubCell"/>
</dbReference>
<dbReference type="Gene3D" id="1.20.1280.50">
    <property type="match status" value="1"/>
</dbReference>
<dbReference type="InterPro" id="IPR036047">
    <property type="entry name" value="F-box-like_dom_sf"/>
</dbReference>
<evidence type="ECO:0000256" key="1">
    <source>
        <dbReference type="ARBA" id="ARBA00004123"/>
    </source>
</evidence>
<comment type="caution">
    <text evidence="5">The sequence shown here is derived from an EMBL/GenBank/DDBJ whole genome shotgun (WGS) entry which is preliminary data.</text>
</comment>
<dbReference type="EMBL" id="JALJOQ010000010">
    <property type="protein sequence ID" value="KAK9811939.1"/>
    <property type="molecule type" value="Genomic_DNA"/>
</dbReference>
<dbReference type="GO" id="GO:0006281">
    <property type="term" value="P:DNA repair"/>
    <property type="evidence" value="ECO:0007669"/>
    <property type="project" value="InterPro"/>
</dbReference>
<organism evidence="5 6">
    <name type="scientific">Symbiochloris irregularis</name>
    <dbReference type="NCBI Taxonomy" id="706552"/>
    <lineage>
        <taxon>Eukaryota</taxon>
        <taxon>Viridiplantae</taxon>
        <taxon>Chlorophyta</taxon>
        <taxon>core chlorophytes</taxon>
        <taxon>Trebouxiophyceae</taxon>
        <taxon>Trebouxiales</taxon>
        <taxon>Trebouxiaceae</taxon>
        <taxon>Symbiochloris</taxon>
    </lineage>
</organism>
<dbReference type="InterPro" id="IPR011257">
    <property type="entry name" value="DNA_glycosylase"/>
</dbReference>
<evidence type="ECO:0000256" key="3">
    <source>
        <dbReference type="SAM" id="MobiDB-lite"/>
    </source>
</evidence>
<dbReference type="InterPro" id="IPR001810">
    <property type="entry name" value="F-box_dom"/>
</dbReference>
<proteinExistence type="predicted"/>
<dbReference type="PANTHER" id="PTHR15074">
    <property type="entry name" value="METHYL-CPG-BINDING PROTEIN"/>
    <property type="match status" value="1"/>
</dbReference>
<dbReference type="Gene3D" id="1.10.340.30">
    <property type="entry name" value="Hypothetical protein, domain 2"/>
    <property type="match status" value="1"/>
</dbReference>
<evidence type="ECO:0000256" key="2">
    <source>
        <dbReference type="ARBA" id="ARBA00023242"/>
    </source>
</evidence>
<sequence>MLLLDLPEECFLHIASFLAVQDVCAAAATCRQLSAYVQDDSLWQRLAEAKWGSKVLEVTQEAPPEKWSTYCKHRMAFKSNKQSPFQLVQEQYSDPWQHLACCLMCSRTTGGAVIRQTIEDFLREYTRPTDLLCADAQGVMAQLNALGLQDVRWKALSRMSHDFLAKAWSDPSEFWGCGPFARDSWQIFCCGRTSAKGVTDVALLRYLHWLNTGATAERKPAKKRTAGVQAARGKRRPPPSASVRITRSRAKR</sequence>